<protein>
    <submittedName>
        <fullName evidence="6">Predicted transcriptional regulator</fullName>
    </submittedName>
</protein>
<dbReference type="SUPFAM" id="SSF46955">
    <property type="entry name" value="Putative DNA-binding domain"/>
    <property type="match status" value="1"/>
</dbReference>
<dbReference type="CDD" id="cd01106">
    <property type="entry name" value="HTH_TipAL-Mta"/>
    <property type="match status" value="1"/>
</dbReference>
<dbReference type="STRING" id="431943.CKL_2436"/>
<dbReference type="RefSeq" id="WP_012102782.1">
    <property type="nucleotide sequence ID" value="NC_009706.1"/>
</dbReference>
<organism evidence="6 7">
    <name type="scientific">Clostridium kluyveri (strain ATCC 8527 / DSM 555 / NBRC 12016 / NCIMB 10680 / K1)</name>
    <dbReference type="NCBI Taxonomy" id="431943"/>
    <lineage>
        <taxon>Bacteria</taxon>
        <taxon>Bacillati</taxon>
        <taxon>Bacillota</taxon>
        <taxon>Clostridia</taxon>
        <taxon>Eubacteriales</taxon>
        <taxon>Clostridiaceae</taxon>
        <taxon>Clostridium</taxon>
    </lineage>
</organism>
<keyword evidence="2" id="KW-0238">DNA-binding</keyword>
<keyword evidence="4" id="KW-0804">Transcription</keyword>
<reference evidence="6 7" key="1">
    <citation type="journal article" date="2008" name="Proc. Natl. Acad. Sci. U.S.A.">
        <title>The genome of Clostridium kluyveri, a strict anaerobe with unique metabolic features.</title>
        <authorList>
            <person name="Seedorf H."/>
            <person name="Fricke W.F."/>
            <person name="Veith B."/>
            <person name="Brueggemann H."/>
            <person name="Liesegang H."/>
            <person name="Strittmatter A."/>
            <person name="Miethke M."/>
            <person name="Buckel W."/>
            <person name="Hinderberger J."/>
            <person name="Li F."/>
            <person name="Hagemeier C."/>
            <person name="Thauer R.K."/>
            <person name="Gottschalk G."/>
        </authorList>
    </citation>
    <scope>NUCLEOTIDE SEQUENCE [LARGE SCALE GENOMIC DNA]</scope>
    <source>
        <strain evidence="7">ATCC 8527 / DSM 555 / NCIMB 10680</strain>
    </source>
</reference>
<dbReference type="PROSITE" id="PS50937">
    <property type="entry name" value="HTH_MERR_2"/>
    <property type="match status" value="1"/>
</dbReference>
<evidence type="ECO:0000256" key="1">
    <source>
        <dbReference type="ARBA" id="ARBA00023015"/>
    </source>
</evidence>
<keyword evidence="7" id="KW-1185">Reference proteome</keyword>
<dbReference type="Pfam" id="PF07739">
    <property type="entry name" value="TipAS"/>
    <property type="match status" value="1"/>
</dbReference>
<evidence type="ECO:0000256" key="2">
    <source>
        <dbReference type="ARBA" id="ARBA00023125"/>
    </source>
</evidence>
<sequence>MLYKVKKISELTGVTIKTLYYYHKIGLLKPCKISDAGYRLYGEKELERLQQILFYRELDFSLKDIKKTLENEPSRIMCLIKQQKLLFARRQRLDVLLETIDSSINLVKKGETMNKEEMFKGLNVDEWENALLEHNNYIKDNYGYEIPKIKYKNLENMNESAKEAQRFIEYLATALKSGWKASDKRLQKVLKDHIEFLNNHSMNINSKLFVKQARFFLEDDFHRDVLEKQQIGLSYYLYTIAEMYAELN</sequence>
<dbReference type="SMART" id="SM00422">
    <property type="entry name" value="HTH_MERR"/>
    <property type="match status" value="1"/>
</dbReference>
<evidence type="ECO:0000256" key="3">
    <source>
        <dbReference type="ARBA" id="ARBA00023159"/>
    </source>
</evidence>
<keyword evidence="3" id="KW-0010">Activator</keyword>
<dbReference type="AlphaFoldDB" id="A5N002"/>
<dbReference type="InterPro" id="IPR000551">
    <property type="entry name" value="MerR-type_HTH_dom"/>
</dbReference>
<dbReference type="SUPFAM" id="SSF89082">
    <property type="entry name" value="Antibiotic binding domain of TipA-like multidrug resistance regulators"/>
    <property type="match status" value="1"/>
</dbReference>
<feature type="domain" description="HTH merR-type" evidence="5">
    <location>
        <begin position="2"/>
        <end position="71"/>
    </location>
</feature>
<dbReference type="Pfam" id="PF13411">
    <property type="entry name" value="MerR_1"/>
    <property type="match status" value="1"/>
</dbReference>
<dbReference type="InterPro" id="IPR047057">
    <property type="entry name" value="MerR_fam"/>
</dbReference>
<keyword evidence="1" id="KW-0805">Transcription regulation</keyword>
<gene>
    <name evidence="6" type="ordered locus">CKL_2436</name>
</gene>
<dbReference type="KEGG" id="ckl:CKL_2436"/>
<name>A5N002_CLOK5</name>
<dbReference type="InterPro" id="IPR012925">
    <property type="entry name" value="TipAS_dom"/>
</dbReference>
<dbReference type="InterPro" id="IPR036244">
    <property type="entry name" value="TipA-like_antibiotic-bd"/>
</dbReference>
<dbReference type="GO" id="GO:0003700">
    <property type="term" value="F:DNA-binding transcription factor activity"/>
    <property type="evidence" value="ECO:0007669"/>
    <property type="project" value="InterPro"/>
</dbReference>
<evidence type="ECO:0000259" key="5">
    <source>
        <dbReference type="PROSITE" id="PS50937"/>
    </source>
</evidence>
<dbReference type="PANTHER" id="PTHR30204:SF90">
    <property type="entry name" value="HTH-TYPE TRANSCRIPTIONAL ACTIVATOR MTA"/>
    <property type="match status" value="1"/>
</dbReference>
<dbReference type="Gene3D" id="1.10.490.50">
    <property type="entry name" value="Antibiotic binding domain of TipA-like multidrug resistance regulators"/>
    <property type="match status" value="1"/>
</dbReference>
<dbReference type="GO" id="GO:0003677">
    <property type="term" value="F:DNA binding"/>
    <property type="evidence" value="ECO:0007669"/>
    <property type="project" value="UniProtKB-KW"/>
</dbReference>
<dbReference type="Gene3D" id="1.10.1660.10">
    <property type="match status" value="1"/>
</dbReference>
<dbReference type="HOGENOM" id="CLU_060077_0_2_9"/>
<evidence type="ECO:0000256" key="4">
    <source>
        <dbReference type="ARBA" id="ARBA00023163"/>
    </source>
</evidence>
<evidence type="ECO:0000313" key="7">
    <source>
        <dbReference type="Proteomes" id="UP000002411"/>
    </source>
</evidence>
<dbReference type="Proteomes" id="UP000002411">
    <property type="component" value="Chromosome"/>
</dbReference>
<accession>A5N002</accession>
<dbReference type="InterPro" id="IPR009061">
    <property type="entry name" value="DNA-bd_dom_put_sf"/>
</dbReference>
<dbReference type="eggNOG" id="COG0789">
    <property type="taxonomic scope" value="Bacteria"/>
</dbReference>
<evidence type="ECO:0000313" key="6">
    <source>
        <dbReference type="EMBL" id="EDK34448.1"/>
    </source>
</evidence>
<proteinExistence type="predicted"/>
<dbReference type="EMBL" id="CP000673">
    <property type="protein sequence ID" value="EDK34448.1"/>
    <property type="molecule type" value="Genomic_DNA"/>
</dbReference>
<dbReference type="PANTHER" id="PTHR30204">
    <property type="entry name" value="REDOX-CYCLING DRUG-SENSING TRANSCRIPTIONAL ACTIVATOR SOXR"/>
    <property type="match status" value="1"/>
</dbReference>